<dbReference type="PIRSF" id="PIRSF036389">
    <property type="entry name" value="IOR_B"/>
    <property type="match status" value="1"/>
</dbReference>
<sequence length="723" mass="76108">MSRVLNLSRREMLHGLGAGVLALGFGFPARAQGGAGFGAMIAIAPDGAVHFTCPSSEMGQGTQEALARLIAEELDCDWARMQVLLPWADRAFINPGMGKQMTANSATTVGYFLPLRRAGAAARAMLIQAGAARWGVAADQISTQAGEVIHAASGRRLTYGALAQDAARLPVPGDVALKSPADFRLIGGKSPRKDLAAKVTGRAEFGVDVMRPDMLVGALALAPHPRAKVEAANLAQVKAMSGVVAVVPVDGGYAVLASRFWTAKKAAEALKLTVLSSPTAGVDDKAIDAALIRAFAEKTPLPFPDFDFSTMRPRAGGGDKPAVLAALAAAPRRVEAEYDVPYLAHAAMEPLNCSAILADGQLTLRGPMQSPEDVRALAAKMAGLPLDRVRVEVTFLGGGFGRKWATDFPIPAMQAAMAVPGRWVKLIWTRENDLAMDQFRPAYRVKSVAGIGADGALVAIHSRIAGQSINTYHGRRGFPGMADPTAAGLLIYGCYAPVMKLMEFHEADLAIPVGFWRSVTMSQNAFFAESFIDEVARAAGRDPYAYRRDLLAGEPRIARALDKAAAMIGWDRPKAKGVGRGIALTYNEGHVCAQAVEVRVNKRKLAIRRIVAAFDCGVMVDPAGVESQISGGIIFGLQAALWGGVSFAEGRPAISNFNDVRLPGLADVPPIEVALIPSGAKPGNAGEAGTPPIAPALANAIADAGAGRVRRLPLSQRFELENA</sequence>
<dbReference type="Proteomes" id="UP000548867">
    <property type="component" value="Unassembled WGS sequence"/>
</dbReference>
<dbReference type="EMBL" id="JACIDX010000003">
    <property type="protein sequence ID" value="MBB3954250.1"/>
    <property type="molecule type" value="Genomic_DNA"/>
</dbReference>
<dbReference type="PROSITE" id="PS51318">
    <property type="entry name" value="TAT"/>
    <property type="match status" value="1"/>
</dbReference>
<dbReference type="SUPFAM" id="SSF56003">
    <property type="entry name" value="Molybdenum cofactor-binding domain"/>
    <property type="match status" value="2"/>
</dbReference>
<dbReference type="SMART" id="SM01008">
    <property type="entry name" value="Ald_Xan_dh_C"/>
    <property type="match status" value="1"/>
</dbReference>
<organism evidence="2 3">
    <name type="scientific">Novosphingobium sediminicola</name>
    <dbReference type="NCBI Taxonomy" id="563162"/>
    <lineage>
        <taxon>Bacteria</taxon>
        <taxon>Pseudomonadati</taxon>
        <taxon>Pseudomonadota</taxon>
        <taxon>Alphaproteobacteria</taxon>
        <taxon>Sphingomonadales</taxon>
        <taxon>Sphingomonadaceae</taxon>
        <taxon>Novosphingobium</taxon>
    </lineage>
</organism>
<dbReference type="Pfam" id="PF20256">
    <property type="entry name" value="MoCoBD_2"/>
    <property type="match status" value="2"/>
</dbReference>
<dbReference type="InterPro" id="IPR006311">
    <property type="entry name" value="TAT_signal"/>
</dbReference>
<evidence type="ECO:0000313" key="3">
    <source>
        <dbReference type="Proteomes" id="UP000548867"/>
    </source>
</evidence>
<dbReference type="InterPro" id="IPR046867">
    <property type="entry name" value="AldOxase/xan_DH_MoCoBD2"/>
</dbReference>
<comment type="caution">
    <text evidence="2">The sequence shown here is derived from an EMBL/GenBank/DDBJ whole genome shotgun (WGS) entry which is preliminary data.</text>
</comment>
<dbReference type="InterPro" id="IPR000674">
    <property type="entry name" value="Ald_Oxase/Xan_DH_a/b"/>
</dbReference>
<evidence type="ECO:0000259" key="1">
    <source>
        <dbReference type="SMART" id="SM01008"/>
    </source>
</evidence>
<keyword evidence="3" id="KW-1185">Reference proteome</keyword>
<reference evidence="2 3" key="1">
    <citation type="submission" date="2020-08" db="EMBL/GenBank/DDBJ databases">
        <title>Genomic Encyclopedia of Type Strains, Phase IV (KMG-IV): sequencing the most valuable type-strain genomes for metagenomic binning, comparative biology and taxonomic classification.</title>
        <authorList>
            <person name="Goeker M."/>
        </authorList>
    </citation>
    <scope>NUCLEOTIDE SEQUENCE [LARGE SCALE GENOMIC DNA]</scope>
    <source>
        <strain evidence="2 3">DSM 27057</strain>
    </source>
</reference>
<accession>A0A7W6G5M6</accession>
<dbReference type="InterPro" id="IPR037165">
    <property type="entry name" value="AldOxase/xan_DH_Mopterin-bd_sf"/>
</dbReference>
<feature type="domain" description="Aldehyde oxidase/xanthine dehydrogenase a/b hammerhead" evidence="1">
    <location>
        <begin position="200"/>
        <end position="278"/>
    </location>
</feature>
<dbReference type="GO" id="GO:0016491">
    <property type="term" value="F:oxidoreductase activity"/>
    <property type="evidence" value="ECO:0007669"/>
    <property type="project" value="InterPro"/>
</dbReference>
<dbReference type="Gene3D" id="3.30.365.10">
    <property type="entry name" value="Aldehyde oxidase/xanthine dehydrogenase, molybdopterin binding domain"/>
    <property type="match status" value="4"/>
</dbReference>
<dbReference type="Pfam" id="PF02738">
    <property type="entry name" value="MoCoBD_1"/>
    <property type="match status" value="1"/>
</dbReference>
<dbReference type="PANTHER" id="PTHR47495:SF2">
    <property type="entry name" value="ALDEHYDE DEHYDROGENASE"/>
    <property type="match status" value="1"/>
</dbReference>
<name>A0A7W6G5M6_9SPHN</name>
<dbReference type="InterPro" id="IPR012368">
    <property type="entry name" value="OxRdtase_Mopterin-bd_su_IorB"/>
</dbReference>
<dbReference type="InterPro" id="IPR052516">
    <property type="entry name" value="N-heterocyclic_Hydroxylase"/>
</dbReference>
<protein>
    <submittedName>
        <fullName evidence="2">CO/xanthine dehydrogenase Mo-binding subunit</fullName>
    </submittedName>
</protein>
<dbReference type="InterPro" id="IPR008274">
    <property type="entry name" value="AldOxase/xan_DH_MoCoBD1"/>
</dbReference>
<proteinExistence type="predicted"/>
<dbReference type="PANTHER" id="PTHR47495">
    <property type="entry name" value="ALDEHYDE DEHYDROGENASE"/>
    <property type="match status" value="1"/>
</dbReference>
<dbReference type="RefSeq" id="WP_183623585.1">
    <property type="nucleotide sequence ID" value="NZ_JACIDX010000003.1"/>
</dbReference>
<dbReference type="AlphaFoldDB" id="A0A7W6G5M6"/>
<gene>
    <name evidence="2" type="ORF">GGR38_001177</name>
</gene>
<evidence type="ECO:0000313" key="2">
    <source>
        <dbReference type="EMBL" id="MBB3954250.1"/>
    </source>
</evidence>
<dbReference type="Gene3D" id="3.90.1170.50">
    <property type="entry name" value="Aldehyde oxidase/xanthine dehydrogenase, a/b hammerhead"/>
    <property type="match status" value="1"/>
</dbReference>